<dbReference type="PANTHER" id="PTHR40407">
    <property type="entry name" value="MEMBRANE PROTEIN-LIKE PROTEIN"/>
    <property type="match status" value="1"/>
</dbReference>
<sequence length="414" mass="47358">MPKSHYITDPAPFTHSLRTKYLTITPYCMKRIHPIDVTRGIVMIIMALDHVRDLMHTTALTQDPTDFRTTTAALFLTRWITHLCAPSFVFLSGASAYLTLKSRCDLSQTKQFLLTRGLWLMFMEVTVINFAFWFDLQFRTIILQVIFAIGLGFVALSFLLKVSARIIGVIGAGIVFLHGLTLLVPVPQNQGLAVVWSFFFRTNVFTITPNFTLGTLYPFIPWLGILLSGYAFGSVFEQSAPIRKKLLWRSALLALSLFVIIRLINFYGDPFPWAVQKSELFTFLSFINVFKYPPSLLYTLLMLGIMFILLALGDTKPNGFTKVLATYGKVPMFYYLLHWYLIHSLMFGMLFLQGFSWKDIPIGTFSFGRPPNSGVELGIVYSVWLGVVLTLYPLCRWYGKYKATHRNIKWLSYL</sequence>
<gene>
    <name evidence="3" type="ordered locus">Runsl_3797</name>
</gene>
<feature type="transmembrane region" description="Helical" evidence="1">
    <location>
        <begin position="377"/>
        <end position="399"/>
    </location>
</feature>
<organism evidence="3 4">
    <name type="scientific">Runella slithyformis (strain ATCC 29530 / DSM 19594 / LMG 11500 / NCIMB 11436 / LSU 4)</name>
    <dbReference type="NCBI Taxonomy" id="761193"/>
    <lineage>
        <taxon>Bacteria</taxon>
        <taxon>Pseudomonadati</taxon>
        <taxon>Bacteroidota</taxon>
        <taxon>Cytophagia</taxon>
        <taxon>Cytophagales</taxon>
        <taxon>Spirosomataceae</taxon>
        <taxon>Runella</taxon>
    </lineage>
</organism>
<keyword evidence="1" id="KW-1133">Transmembrane helix</keyword>
<keyword evidence="4" id="KW-1185">Reference proteome</keyword>
<proteinExistence type="predicted"/>
<accession>A0A7U3ZMW4</accession>
<keyword evidence="1" id="KW-0812">Transmembrane</keyword>
<feature type="transmembrane region" description="Helical" evidence="1">
    <location>
        <begin position="333"/>
        <end position="357"/>
    </location>
</feature>
<dbReference type="PANTHER" id="PTHR40407:SF1">
    <property type="entry name" value="HEPARAN-ALPHA-GLUCOSAMINIDE N-ACETYLTRANSFERASE CATALYTIC DOMAIN-CONTAINING PROTEIN"/>
    <property type="match status" value="1"/>
</dbReference>
<feature type="transmembrane region" description="Helical" evidence="1">
    <location>
        <begin position="112"/>
        <end position="134"/>
    </location>
</feature>
<evidence type="ECO:0000313" key="3">
    <source>
        <dbReference type="EMBL" id="AEI50155.1"/>
    </source>
</evidence>
<evidence type="ECO:0000256" key="1">
    <source>
        <dbReference type="SAM" id="Phobius"/>
    </source>
</evidence>
<feature type="transmembrane region" description="Helical" evidence="1">
    <location>
        <begin position="166"/>
        <end position="186"/>
    </location>
</feature>
<feature type="transmembrane region" description="Helical" evidence="1">
    <location>
        <begin position="295"/>
        <end position="312"/>
    </location>
</feature>
<dbReference type="InterPro" id="IPR012429">
    <property type="entry name" value="HGSNAT_cat"/>
</dbReference>
<keyword evidence="1" id="KW-0472">Membrane</keyword>
<feature type="transmembrane region" description="Helical" evidence="1">
    <location>
        <begin position="140"/>
        <end position="159"/>
    </location>
</feature>
<dbReference type="EMBL" id="CP002859">
    <property type="protein sequence ID" value="AEI50155.1"/>
    <property type="molecule type" value="Genomic_DNA"/>
</dbReference>
<dbReference type="Pfam" id="PF07786">
    <property type="entry name" value="HGSNAT_cat"/>
    <property type="match status" value="1"/>
</dbReference>
<protein>
    <recommendedName>
        <fullName evidence="2">Heparan-alpha-glucosaminide N-acetyltransferase catalytic domain-containing protein</fullName>
    </recommendedName>
</protein>
<name>A0A7U3ZMW4_RUNSL</name>
<dbReference type="KEGG" id="rsi:Runsl_3797"/>
<feature type="domain" description="Heparan-alpha-glucosaminide N-acetyltransferase catalytic" evidence="2">
    <location>
        <begin position="31"/>
        <end position="248"/>
    </location>
</feature>
<evidence type="ECO:0000313" key="4">
    <source>
        <dbReference type="Proteomes" id="UP000000493"/>
    </source>
</evidence>
<feature type="transmembrane region" description="Helical" evidence="1">
    <location>
        <begin position="248"/>
        <end position="268"/>
    </location>
</feature>
<evidence type="ECO:0000259" key="2">
    <source>
        <dbReference type="Pfam" id="PF07786"/>
    </source>
</evidence>
<reference evidence="3 4" key="2">
    <citation type="journal article" date="2012" name="Stand. Genomic Sci.">
        <title>Complete genome sequence of the aquatic bacterium Runella slithyformis type strain (LSU 4(T)).</title>
        <authorList>
            <person name="Copeland A."/>
            <person name="Zhang X."/>
            <person name="Misra M."/>
            <person name="Lapidus A."/>
            <person name="Nolan M."/>
            <person name="Lucas S."/>
            <person name="Deshpande S."/>
            <person name="Cheng J.F."/>
            <person name="Tapia R."/>
            <person name="Goodwin L.A."/>
            <person name="Pitluck S."/>
            <person name="Liolios K."/>
            <person name="Pagani I."/>
            <person name="Ivanova N."/>
            <person name="Mikhailova N."/>
            <person name="Pati A."/>
            <person name="Chen A."/>
            <person name="Palaniappan K."/>
            <person name="Land M."/>
            <person name="Hauser L."/>
            <person name="Pan C."/>
            <person name="Jeffries C.D."/>
            <person name="Detter J.C."/>
            <person name="Brambilla E.M."/>
            <person name="Rohde M."/>
            <person name="Djao O.D."/>
            <person name="Goker M."/>
            <person name="Sikorski J."/>
            <person name="Tindall B.J."/>
            <person name="Woyke T."/>
            <person name="Bristow J."/>
            <person name="Eisen J.A."/>
            <person name="Markowitz V."/>
            <person name="Hugenholtz P."/>
            <person name="Kyrpides N.C."/>
            <person name="Klenk H.P."/>
            <person name="Mavromatis K."/>
        </authorList>
    </citation>
    <scope>NUCLEOTIDE SEQUENCE [LARGE SCALE GENOMIC DNA]</scope>
    <source>
        <strain evidence="4">ATCC 29530 / DSM 19594 / LMG 11500 / NCIMB 11436 / LSU 4</strain>
    </source>
</reference>
<dbReference type="Proteomes" id="UP000000493">
    <property type="component" value="Chromosome"/>
</dbReference>
<reference evidence="4" key="1">
    <citation type="submission" date="2011-06" db="EMBL/GenBank/DDBJ databases">
        <title>The complete genome of chromosome of Runella slithyformis DSM 19594.</title>
        <authorList>
            <consortium name="US DOE Joint Genome Institute (JGI-PGF)"/>
            <person name="Lucas S."/>
            <person name="Han J."/>
            <person name="Lapidus A."/>
            <person name="Bruce D."/>
            <person name="Goodwin L."/>
            <person name="Pitluck S."/>
            <person name="Peters L."/>
            <person name="Kyrpides N."/>
            <person name="Mavromatis K."/>
            <person name="Ivanova N."/>
            <person name="Ovchinnikova G."/>
            <person name="Zhang X."/>
            <person name="Misra M."/>
            <person name="Detter J.C."/>
            <person name="Tapia R."/>
            <person name="Han C."/>
            <person name="Land M."/>
            <person name="Hauser L."/>
            <person name="Markowitz V."/>
            <person name="Cheng J.-F."/>
            <person name="Hugenholtz P."/>
            <person name="Woyke T."/>
            <person name="Wu D."/>
            <person name="Tindall B."/>
            <person name="Faehrich R."/>
            <person name="Brambilla E."/>
            <person name="Klenk H.-P."/>
            <person name="Eisen J.A."/>
        </authorList>
    </citation>
    <scope>NUCLEOTIDE SEQUENCE [LARGE SCALE GENOMIC DNA]</scope>
    <source>
        <strain evidence="4">ATCC 29530 / DSM 19594 / LMG 11500 / NCIMB 11436 / LSU 4</strain>
    </source>
</reference>
<feature type="transmembrane region" description="Helical" evidence="1">
    <location>
        <begin position="219"/>
        <end position="236"/>
    </location>
</feature>
<dbReference type="AlphaFoldDB" id="A0A7U3ZMW4"/>
<feature type="transmembrane region" description="Helical" evidence="1">
    <location>
        <begin position="79"/>
        <end position="100"/>
    </location>
</feature>